<proteinExistence type="predicted"/>
<feature type="region of interest" description="Disordered" evidence="1">
    <location>
        <begin position="1"/>
        <end position="28"/>
    </location>
</feature>
<accession>A0AAD1AD78</accession>
<evidence type="ECO:0000256" key="1">
    <source>
        <dbReference type="SAM" id="MobiDB-lite"/>
    </source>
</evidence>
<sequence>MRNEIDLPRLSRESTFPPERAQRFDGRRVEEPPGLRCLNGNNRDRSGKFLNLHLQGLFHFPVRINAVRVAMDEHCRDGLPTRLGRNDCSEEIL</sequence>
<dbReference type="Proteomes" id="UP000283946">
    <property type="component" value="Chromosome"/>
</dbReference>
<protein>
    <submittedName>
        <fullName evidence="2">Uncharacterized protein</fullName>
    </submittedName>
</protein>
<evidence type="ECO:0000313" key="3">
    <source>
        <dbReference type="Proteomes" id="UP000283946"/>
    </source>
</evidence>
<name>A0AAD1AD78_9MICO</name>
<feature type="compositionally biased region" description="Basic and acidic residues" evidence="1">
    <location>
        <begin position="1"/>
        <end position="12"/>
    </location>
</feature>
<dbReference type="EMBL" id="CP028130">
    <property type="protein sequence ID" value="AZZ56241.1"/>
    <property type="molecule type" value="Genomic_DNA"/>
</dbReference>
<evidence type="ECO:0000313" key="2">
    <source>
        <dbReference type="EMBL" id="AZZ56241.1"/>
    </source>
</evidence>
<dbReference type="KEGG" id="ria:C7V51_10365"/>
<gene>
    <name evidence="2" type="ORF">C7V51_10365</name>
</gene>
<organism evidence="2 3">
    <name type="scientific">Rathayibacter iranicus</name>
    <dbReference type="NCBI Taxonomy" id="59737"/>
    <lineage>
        <taxon>Bacteria</taxon>
        <taxon>Bacillati</taxon>
        <taxon>Actinomycetota</taxon>
        <taxon>Actinomycetes</taxon>
        <taxon>Micrococcales</taxon>
        <taxon>Microbacteriaceae</taxon>
        <taxon>Rathayibacter</taxon>
    </lineage>
</organism>
<reference evidence="2 3" key="1">
    <citation type="submission" date="2018-03" db="EMBL/GenBank/DDBJ databases">
        <title>Bacteriophage NCPPB3778 and a type I-E CRISPR drive the evolution of the US Biological Select Agent, Rathayibacter toxicus.</title>
        <authorList>
            <person name="Davis E.W.II."/>
            <person name="Tabima J.F."/>
            <person name="Weisberg A.J."/>
            <person name="Dantas Lopes L."/>
            <person name="Wiseman M.S."/>
            <person name="Wiseman M.S."/>
            <person name="Pupko T."/>
            <person name="Belcher M.S."/>
            <person name="Sechler A.J."/>
            <person name="Tancos M.A."/>
            <person name="Schroeder B.K."/>
            <person name="Murray T.D."/>
            <person name="Luster D.G."/>
            <person name="Schneider W.L."/>
            <person name="Rogers E."/>
            <person name="Andreote F.D."/>
            <person name="Grunwald N.J."/>
            <person name="Putnam M.L."/>
            <person name="Chang J.H."/>
        </authorList>
    </citation>
    <scope>NUCLEOTIDE SEQUENCE [LARGE SCALE GENOMIC DNA]</scope>
    <source>
        <strain evidence="2 3">NCCPB 2253</strain>
    </source>
</reference>
<dbReference type="AlphaFoldDB" id="A0AAD1AD78"/>